<evidence type="ECO:0000256" key="3">
    <source>
        <dbReference type="ARBA" id="ARBA00015212"/>
    </source>
</evidence>
<evidence type="ECO:0000256" key="1">
    <source>
        <dbReference type="ARBA" id="ARBA00004123"/>
    </source>
</evidence>
<evidence type="ECO:0000313" key="9">
    <source>
        <dbReference type="EMBL" id="CAB3368604.1"/>
    </source>
</evidence>
<dbReference type="PANTHER" id="PTHR15341">
    <property type="entry name" value="SUN-COR STEROID HORMONE RECEPTOR CO-REPRESSOR"/>
    <property type="match status" value="1"/>
</dbReference>
<dbReference type="OrthoDB" id="1421013at2759"/>
<evidence type="ECO:0000256" key="7">
    <source>
        <dbReference type="RuleBase" id="RU368003"/>
    </source>
</evidence>
<dbReference type="InterPro" id="IPR011082">
    <property type="entry name" value="Exosome-assoc_fac/DNA_repair"/>
</dbReference>
<dbReference type="Pfam" id="PF04000">
    <property type="entry name" value="Sas10_Utp3"/>
    <property type="match status" value="1"/>
</dbReference>
<keyword evidence="7" id="KW-0963">Cytoplasm</keyword>
<dbReference type="PANTHER" id="PTHR15341:SF3">
    <property type="entry name" value="NUCLEAR NUCLEIC ACID-BINDING PROTEIN C1D"/>
    <property type="match status" value="1"/>
</dbReference>
<gene>
    <name evidence="9" type="ORF">CLODIP_2_CD07229</name>
</gene>
<dbReference type="InterPro" id="IPR007146">
    <property type="entry name" value="Sas10/Utp3/C1D"/>
</dbReference>
<dbReference type="GO" id="GO:0005737">
    <property type="term" value="C:cytoplasm"/>
    <property type="evidence" value="ECO:0007669"/>
    <property type="project" value="UniProtKB-SubCell"/>
</dbReference>
<evidence type="ECO:0000256" key="4">
    <source>
        <dbReference type="ARBA" id="ARBA00022552"/>
    </source>
</evidence>
<organism evidence="9 10">
    <name type="scientific">Cloeon dipterum</name>
    <dbReference type="NCBI Taxonomy" id="197152"/>
    <lineage>
        <taxon>Eukaryota</taxon>
        <taxon>Metazoa</taxon>
        <taxon>Ecdysozoa</taxon>
        <taxon>Arthropoda</taxon>
        <taxon>Hexapoda</taxon>
        <taxon>Insecta</taxon>
        <taxon>Pterygota</taxon>
        <taxon>Palaeoptera</taxon>
        <taxon>Ephemeroptera</taxon>
        <taxon>Pisciforma</taxon>
        <taxon>Baetidae</taxon>
        <taxon>Cloeon</taxon>
    </lineage>
</organism>
<keyword evidence="6 7" id="KW-0539">Nucleus</keyword>
<dbReference type="GO" id="GO:0000178">
    <property type="term" value="C:exosome (RNase complex)"/>
    <property type="evidence" value="ECO:0007669"/>
    <property type="project" value="TreeGrafter"/>
</dbReference>
<dbReference type="GO" id="GO:0003677">
    <property type="term" value="F:DNA binding"/>
    <property type="evidence" value="ECO:0007669"/>
    <property type="project" value="UniProtKB-KW"/>
</dbReference>
<dbReference type="GO" id="GO:0003723">
    <property type="term" value="F:RNA binding"/>
    <property type="evidence" value="ECO:0007669"/>
    <property type="project" value="UniProtKB-UniRule"/>
</dbReference>
<evidence type="ECO:0000256" key="6">
    <source>
        <dbReference type="ARBA" id="ARBA00023242"/>
    </source>
</evidence>
<comment type="caution">
    <text evidence="9">The sequence shown here is derived from an EMBL/GenBank/DDBJ whole genome shotgun (WGS) entry which is preliminary data.</text>
</comment>
<evidence type="ECO:0000313" key="10">
    <source>
        <dbReference type="Proteomes" id="UP000494165"/>
    </source>
</evidence>
<proteinExistence type="inferred from homology"/>
<evidence type="ECO:0000256" key="2">
    <source>
        <dbReference type="ARBA" id="ARBA00009154"/>
    </source>
</evidence>
<sequence length="161" mass="18762">MVDNYYLWMMTDNDTKRSDNLSELNNKELEKNVSTLGEKIDQVDEILSMLSSPEFEEKYNKLDAASKAQIDLFKTYTINSLFWVYLKTKGRNAASHPVKNELGRVKTHLDRAKQLKDRVTAPRLNQGVAKRFIRSGLWEPKDQTVQQNGKNHEVFGKRKRE</sequence>
<dbReference type="GO" id="GO:0010468">
    <property type="term" value="P:regulation of gene expression"/>
    <property type="evidence" value="ECO:0007669"/>
    <property type="project" value="TreeGrafter"/>
</dbReference>
<comment type="subcellular location">
    <subcellularLocation>
        <location evidence="7">Cytoplasm</location>
    </subcellularLocation>
    <subcellularLocation>
        <location evidence="7">Nucleus</location>
        <location evidence="7">Nucleolus</location>
    </subcellularLocation>
    <subcellularLocation>
        <location evidence="1 7">Nucleus</location>
    </subcellularLocation>
</comment>
<comment type="subunit">
    <text evidence="7">Monomer and homodimer.</text>
</comment>
<evidence type="ECO:0000256" key="8">
    <source>
        <dbReference type="SAM" id="MobiDB-lite"/>
    </source>
</evidence>
<dbReference type="GO" id="GO:0005730">
    <property type="term" value="C:nucleolus"/>
    <property type="evidence" value="ECO:0007669"/>
    <property type="project" value="UniProtKB-SubCell"/>
</dbReference>
<evidence type="ECO:0000256" key="5">
    <source>
        <dbReference type="ARBA" id="ARBA00022884"/>
    </source>
</evidence>
<keyword evidence="5 7" id="KW-0694">RNA-binding</keyword>
<comment type="function">
    <text evidence="7">Plays a role in the recruitment of the exosome to pre-rRNA to mediate the 3'-5' end processing of the 5.8S rRNA.</text>
</comment>
<feature type="compositionally biased region" description="Basic and acidic residues" evidence="8">
    <location>
        <begin position="150"/>
        <end position="161"/>
    </location>
</feature>
<keyword evidence="7" id="KW-0238">DNA-binding</keyword>
<dbReference type="GO" id="GO:0000460">
    <property type="term" value="P:maturation of 5.8S rRNA"/>
    <property type="evidence" value="ECO:0007669"/>
    <property type="project" value="TreeGrafter"/>
</dbReference>
<comment type="similarity">
    <text evidence="2 7">Belongs to the C1D family.</text>
</comment>
<accession>A0A8S1CE72</accession>
<reference evidence="9 10" key="1">
    <citation type="submission" date="2020-04" db="EMBL/GenBank/DDBJ databases">
        <authorList>
            <person name="Alioto T."/>
            <person name="Alioto T."/>
            <person name="Gomez Garrido J."/>
        </authorList>
    </citation>
    <scope>NUCLEOTIDE SEQUENCE [LARGE SCALE GENOMIC DNA]</scope>
</reference>
<name>A0A8S1CE72_9INSE</name>
<keyword evidence="10" id="KW-1185">Reference proteome</keyword>
<dbReference type="AlphaFoldDB" id="A0A8S1CE72"/>
<keyword evidence="4 7" id="KW-0698">rRNA processing</keyword>
<dbReference type="Proteomes" id="UP000494165">
    <property type="component" value="Unassembled WGS sequence"/>
</dbReference>
<protein>
    <recommendedName>
        <fullName evidence="3 7">Nuclear nucleic acid-binding protein C1D</fullName>
    </recommendedName>
</protein>
<dbReference type="EMBL" id="CADEPI010000038">
    <property type="protein sequence ID" value="CAB3368604.1"/>
    <property type="molecule type" value="Genomic_DNA"/>
</dbReference>
<feature type="region of interest" description="Disordered" evidence="8">
    <location>
        <begin position="140"/>
        <end position="161"/>
    </location>
</feature>